<evidence type="ECO:0000313" key="3">
    <source>
        <dbReference type="Proteomes" id="UP000176244"/>
    </source>
</evidence>
<protein>
    <submittedName>
        <fullName evidence="2">Uncharacterized protein</fullName>
    </submittedName>
</protein>
<sequence>MQVAELLPYLKKTGMNSSNPYEVENTNHNPSDA</sequence>
<reference evidence="2 3" key="1">
    <citation type="submission" date="2015-09" db="EMBL/GenBank/DDBJ databases">
        <title>Genome sequence of Acetobacterium wieringae DSM 1911.</title>
        <authorList>
            <person name="Poehlein A."/>
            <person name="Bengelsdorf F.R."/>
            <person name="Schiel-Bengelsdorf B."/>
            <person name="Duerre P."/>
            <person name="Daniel R."/>
        </authorList>
    </citation>
    <scope>NUCLEOTIDE SEQUENCE [LARGE SCALE GENOMIC DNA]</scope>
    <source>
        <strain evidence="2 3">DSM 1911</strain>
    </source>
</reference>
<name>A0A1F2PDJ4_9FIRM</name>
<evidence type="ECO:0000313" key="2">
    <source>
        <dbReference type="EMBL" id="OFV68952.1"/>
    </source>
</evidence>
<feature type="region of interest" description="Disordered" evidence="1">
    <location>
        <begin position="1"/>
        <end position="33"/>
    </location>
</feature>
<dbReference type="AlphaFoldDB" id="A0A1F2PDJ4"/>
<organism evidence="2 3">
    <name type="scientific">Acetobacterium wieringae</name>
    <dbReference type="NCBI Taxonomy" id="52694"/>
    <lineage>
        <taxon>Bacteria</taxon>
        <taxon>Bacillati</taxon>
        <taxon>Bacillota</taxon>
        <taxon>Clostridia</taxon>
        <taxon>Eubacteriales</taxon>
        <taxon>Eubacteriaceae</taxon>
        <taxon>Acetobacterium</taxon>
    </lineage>
</organism>
<dbReference type="Proteomes" id="UP000176244">
    <property type="component" value="Unassembled WGS sequence"/>
</dbReference>
<dbReference type="EMBL" id="LKEU01000050">
    <property type="protein sequence ID" value="OFV68952.1"/>
    <property type="molecule type" value="Genomic_DNA"/>
</dbReference>
<accession>A0A1F2PDJ4</accession>
<evidence type="ECO:0000256" key="1">
    <source>
        <dbReference type="SAM" id="MobiDB-lite"/>
    </source>
</evidence>
<feature type="compositionally biased region" description="Polar residues" evidence="1">
    <location>
        <begin position="14"/>
        <end position="33"/>
    </location>
</feature>
<proteinExistence type="predicted"/>
<comment type="caution">
    <text evidence="2">The sequence shown here is derived from an EMBL/GenBank/DDBJ whole genome shotgun (WGS) entry which is preliminary data.</text>
</comment>
<gene>
    <name evidence="2" type="ORF">ACWI_34880</name>
</gene>